<sequence>MSRLILVMPMNKSPVRPVRGQVRIIEAIAATIIVLILAALLPIIFNSPTTTLRSQVQTNTEWYAYDALLTAIDNPQFTYYVQHGNWSAVQSLLNTIIGPQYDWYIAVVPYKNVVTITSIINYGNYTLVPLSIIPSIYYAPPLGIPIPMTSTSVSMLSINIYTINPLLGSGYSINTGVPLSNVAFIQCKNPLEENITQCIKNGNVRMLNWWLEYFDPRTGVAIIWLNTTGNVYMLVSNSSTPYNVLSNSYCRSSYCYPIGGVSNLMGSSLNTLYNNAPQFINYYTQQLLSQCYSSNNGMYSGSNYLAEIMTSGGVVSGQRLNSPTTAICSLPVGISINNVAGVNAYLIGQSLVSIPGTTFTFGFSNVEVELSVCFVNNTCVSDYAGSMAGATFPISIGNVNVIETYGNTHEYLSLSINGNTTTLPSYYYVYLLTLSMSLNPARCGININASIYDLITMSSEALSYFYNLTSNNGLSCSKLMSNPNITSISLMMIPNNLLIEQSTPQNPNNGIYYVYNATTIVYDLWVTPTPTTAYYMPIRTSYNFALLDKYNVISPQYRERFFLSGFAPTASAYAIIQLPNGTYYLVYLGLMSAASG</sequence>
<dbReference type="Proteomes" id="UP001060771">
    <property type="component" value="Chromosome"/>
</dbReference>
<accession>A0ABM8BQI5</accession>
<proteinExistence type="predicted"/>
<name>A0ABM8BQI5_9CREN</name>
<keyword evidence="1" id="KW-1133">Transmembrane helix</keyword>
<organism evidence="2 3">
    <name type="scientific">Vulcanisaeta souniana JCM 11219</name>
    <dbReference type="NCBI Taxonomy" id="1293586"/>
    <lineage>
        <taxon>Archaea</taxon>
        <taxon>Thermoproteota</taxon>
        <taxon>Thermoprotei</taxon>
        <taxon>Thermoproteales</taxon>
        <taxon>Thermoproteaceae</taxon>
        <taxon>Vulcanisaeta</taxon>
    </lineage>
</organism>
<keyword evidence="1" id="KW-0812">Transmembrane</keyword>
<protein>
    <submittedName>
        <fullName evidence="2">Uncharacterized protein</fullName>
    </submittedName>
</protein>
<evidence type="ECO:0000313" key="2">
    <source>
        <dbReference type="EMBL" id="BDR93300.1"/>
    </source>
</evidence>
<reference evidence="3" key="1">
    <citation type="submission" date="2022-09" db="EMBL/GenBank/DDBJ databases">
        <title>Complete genome sequence of Vulcanisaeta souniana.</title>
        <authorList>
            <person name="Kato S."/>
            <person name="Itoh T."/>
            <person name="Ohkuma M."/>
        </authorList>
    </citation>
    <scope>NUCLEOTIDE SEQUENCE [LARGE SCALE GENOMIC DNA]</scope>
    <source>
        <strain evidence="3">JCM 11219</strain>
    </source>
</reference>
<evidence type="ECO:0000313" key="3">
    <source>
        <dbReference type="Proteomes" id="UP001060771"/>
    </source>
</evidence>
<dbReference type="EMBL" id="AP026830">
    <property type="protein sequence ID" value="BDR93300.1"/>
    <property type="molecule type" value="Genomic_DNA"/>
</dbReference>
<keyword evidence="1" id="KW-0472">Membrane</keyword>
<feature type="transmembrane region" description="Helical" evidence="1">
    <location>
        <begin position="21"/>
        <end position="45"/>
    </location>
</feature>
<keyword evidence="3" id="KW-1185">Reference proteome</keyword>
<gene>
    <name evidence="2" type="ORF">Vsou_23930</name>
</gene>
<evidence type="ECO:0000256" key="1">
    <source>
        <dbReference type="SAM" id="Phobius"/>
    </source>
</evidence>